<dbReference type="Pfam" id="PF00528">
    <property type="entry name" value="BPD_transp_1"/>
    <property type="match status" value="1"/>
</dbReference>
<evidence type="ECO:0000256" key="5">
    <source>
        <dbReference type="ARBA" id="ARBA00022989"/>
    </source>
</evidence>
<feature type="domain" description="ABC transmembrane type-1" evidence="11">
    <location>
        <begin position="92"/>
        <end position="295"/>
    </location>
</feature>
<feature type="transmembrane region" description="Helical" evidence="9">
    <location>
        <begin position="274"/>
        <end position="298"/>
    </location>
</feature>
<feature type="compositionally biased region" description="Low complexity" evidence="10">
    <location>
        <begin position="17"/>
        <end position="32"/>
    </location>
</feature>
<reference evidence="12 13" key="1">
    <citation type="submission" date="2018-01" db="EMBL/GenBank/DDBJ databases">
        <authorList>
            <person name="Clerissi C."/>
        </authorList>
    </citation>
    <scope>NUCLEOTIDE SEQUENCE [LARGE SCALE GENOMIC DNA]</scope>
    <source>
        <strain evidence="12">Cupriavidus taiwanensis SWF 66322</strain>
    </source>
</reference>
<gene>
    <name evidence="12" type="primary">cysT</name>
    <name evidence="12" type="ORF">CBM2636_11902</name>
</gene>
<evidence type="ECO:0000256" key="1">
    <source>
        <dbReference type="ARBA" id="ARBA00004651"/>
    </source>
</evidence>
<feature type="transmembrane region" description="Helical" evidence="9">
    <location>
        <begin position="220"/>
        <end position="238"/>
    </location>
</feature>
<dbReference type="InterPro" id="IPR000515">
    <property type="entry name" value="MetI-like"/>
</dbReference>
<keyword evidence="3 9" id="KW-0813">Transport</keyword>
<dbReference type="NCBIfam" id="TIGR00969">
    <property type="entry name" value="3a0106s02"/>
    <property type="match status" value="1"/>
</dbReference>
<dbReference type="GO" id="GO:0005886">
    <property type="term" value="C:plasma membrane"/>
    <property type="evidence" value="ECO:0007669"/>
    <property type="project" value="UniProtKB-SubCell"/>
</dbReference>
<evidence type="ECO:0000259" key="11">
    <source>
        <dbReference type="PROSITE" id="PS50928"/>
    </source>
</evidence>
<feature type="region of interest" description="Disordered" evidence="10">
    <location>
        <begin position="1"/>
        <end position="35"/>
    </location>
</feature>
<comment type="function">
    <text evidence="9">Part of the ABC transporter complex (TC 3.A.1.6.1) involved in sulfate/thiosulfate import.</text>
</comment>
<evidence type="ECO:0000256" key="9">
    <source>
        <dbReference type="RuleBase" id="RU366001"/>
    </source>
</evidence>
<comment type="subunit">
    <text evidence="2">The complex is composed of two ATP-binding proteins (CysA), two transmembrane proteins (CysT and CysW) and a solute-binding protein (CysP).</text>
</comment>
<dbReference type="NCBIfam" id="TIGR02139">
    <property type="entry name" value="permease_CysT"/>
    <property type="match status" value="1"/>
</dbReference>
<keyword evidence="4 9" id="KW-0812">Transmembrane</keyword>
<dbReference type="PROSITE" id="PS50928">
    <property type="entry name" value="ABC_TM1"/>
    <property type="match status" value="1"/>
</dbReference>
<dbReference type="Proteomes" id="UP000254259">
    <property type="component" value="Chromosome CBM2636"/>
</dbReference>
<dbReference type="SUPFAM" id="SSF161098">
    <property type="entry name" value="MetI-like"/>
    <property type="match status" value="1"/>
</dbReference>
<feature type="transmembrane region" description="Helical" evidence="9">
    <location>
        <begin position="96"/>
        <end position="118"/>
    </location>
</feature>
<dbReference type="RefSeq" id="WP_115709840.1">
    <property type="nucleotide sequence ID" value="NZ_JAQOLH010000001.1"/>
</dbReference>
<evidence type="ECO:0000256" key="7">
    <source>
        <dbReference type="ARBA" id="ARBA00023136"/>
    </source>
</evidence>
<keyword evidence="6 9" id="KW-0764">Sulfate transport</keyword>
<comment type="function">
    <text evidence="8">Part of the ABC transporter complex CysAWTP (TC 3.A.1.6.1) involved in sulfate/thiosulfate import. Probably responsible for the translocation of the substrate across the membrane.</text>
</comment>
<proteinExistence type="inferred from homology"/>
<comment type="similarity">
    <text evidence="9">Belongs to the binding-protein-dependent transport system permease family. CysTW subfamily.</text>
</comment>
<feature type="transmembrane region" description="Helical" evidence="9">
    <location>
        <begin position="39"/>
        <end position="64"/>
    </location>
</feature>
<dbReference type="PANTHER" id="PTHR30406:SF8">
    <property type="entry name" value="SULFATE TRANSPORT SYSTEM PERMEASE PROTEIN CYST"/>
    <property type="match status" value="1"/>
</dbReference>
<dbReference type="InterPro" id="IPR005667">
    <property type="entry name" value="Sulph_transpt2"/>
</dbReference>
<comment type="caution">
    <text evidence="9">Lacks conserved residue(s) required for the propagation of feature annotation.</text>
</comment>
<feature type="transmembrane region" description="Helical" evidence="9">
    <location>
        <begin position="130"/>
        <end position="152"/>
    </location>
</feature>
<dbReference type="EMBL" id="LT984813">
    <property type="protein sequence ID" value="SPD64879.1"/>
    <property type="molecule type" value="Genomic_DNA"/>
</dbReference>
<dbReference type="InterPro" id="IPR035906">
    <property type="entry name" value="MetI-like_sf"/>
</dbReference>
<dbReference type="FunFam" id="1.10.3720.10:FF:000004">
    <property type="entry name" value="Sulfate transport system permease protein CysT"/>
    <property type="match status" value="1"/>
</dbReference>
<dbReference type="AlphaFoldDB" id="A0A9Q7XPY4"/>
<evidence type="ECO:0000256" key="8">
    <source>
        <dbReference type="ARBA" id="ARBA00025323"/>
    </source>
</evidence>
<evidence type="ECO:0000256" key="3">
    <source>
        <dbReference type="ARBA" id="ARBA00022448"/>
    </source>
</evidence>
<name>A0A9Q7XPY4_9BURK</name>
<dbReference type="Gene3D" id="1.10.3720.10">
    <property type="entry name" value="MetI-like"/>
    <property type="match status" value="1"/>
</dbReference>
<sequence>MPPSISLADTPPPAAPRAPESASGSGSARAPRNPSRQRFTVLPGFGLSLGFTLFYLTLIVLVPLSATFLKTFTMTWDAFWTSITAPRVVASLQLSFGASLIAAIVNTVFGLIVAWVLVRYRFVGKRLIDALVDLPFALPTAVAGIALTALFAGNGWIGRYLEPLGIKVAFTPLGVVVALTFIGLPFVVRTVQPVLEDVEQELEEAAASLGANRLQTFRRVILPAILPALLTGFALSFARATGEYGSVVFISGNMPMVSEIAPLMIYSKLEQYDYAGATAVAVVMLVISFALLLLINLLQAWTRRHQSGARAALAAEAPATGKEF</sequence>
<evidence type="ECO:0000256" key="4">
    <source>
        <dbReference type="ARBA" id="ARBA00022692"/>
    </source>
</evidence>
<feature type="transmembrane region" description="Helical" evidence="9">
    <location>
        <begin position="164"/>
        <end position="188"/>
    </location>
</feature>
<dbReference type="CDD" id="cd06261">
    <property type="entry name" value="TM_PBP2"/>
    <property type="match status" value="1"/>
</dbReference>
<dbReference type="InterPro" id="IPR011865">
    <property type="entry name" value="CysT_permease"/>
</dbReference>
<protein>
    <recommendedName>
        <fullName evidence="9">Sulfate transport system permease protein CysT</fullName>
    </recommendedName>
</protein>
<evidence type="ECO:0000313" key="13">
    <source>
        <dbReference type="Proteomes" id="UP000254259"/>
    </source>
</evidence>
<keyword evidence="7 9" id="KW-0472">Membrane</keyword>
<organism evidence="12 13">
    <name type="scientific">Cupriavidus taiwanensis</name>
    <dbReference type="NCBI Taxonomy" id="164546"/>
    <lineage>
        <taxon>Bacteria</taxon>
        <taxon>Pseudomonadati</taxon>
        <taxon>Pseudomonadota</taxon>
        <taxon>Betaproteobacteria</taxon>
        <taxon>Burkholderiales</taxon>
        <taxon>Burkholderiaceae</taxon>
        <taxon>Cupriavidus</taxon>
    </lineage>
</organism>
<dbReference type="GO" id="GO:0015419">
    <property type="term" value="F:ABC-type sulfate transporter activity"/>
    <property type="evidence" value="ECO:0007669"/>
    <property type="project" value="UniProtKB-UniRule"/>
</dbReference>
<evidence type="ECO:0000256" key="6">
    <source>
        <dbReference type="ARBA" id="ARBA00023032"/>
    </source>
</evidence>
<evidence type="ECO:0000256" key="10">
    <source>
        <dbReference type="SAM" id="MobiDB-lite"/>
    </source>
</evidence>
<evidence type="ECO:0000256" key="2">
    <source>
        <dbReference type="ARBA" id="ARBA00011779"/>
    </source>
</evidence>
<comment type="subcellular location">
    <subcellularLocation>
        <location evidence="1">Cell membrane</location>
        <topology evidence="1">Multi-pass membrane protein</topology>
    </subcellularLocation>
</comment>
<evidence type="ECO:0000313" key="12">
    <source>
        <dbReference type="EMBL" id="SPD64879.1"/>
    </source>
</evidence>
<dbReference type="PANTHER" id="PTHR30406">
    <property type="entry name" value="SULFATE TRANSPORT SYSTEM PERMEASE PROTEIN"/>
    <property type="match status" value="1"/>
</dbReference>
<keyword evidence="5 9" id="KW-1133">Transmembrane helix</keyword>
<accession>A0A9Q7XPY4</accession>